<protein>
    <submittedName>
        <fullName evidence="1">Uncharacterized protein</fullName>
    </submittedName>
</protein>
<name>A0A501Q326_9FLAO</name>
<gene>
    <name evidence="1" type="ORF">FJA49_13485</name>
</gene>
<evidence type="ECO:0000313" key="1">
    <source>
        <dbReference type="EMBL" id="TPD67280.1"/>
    </source>
</evidence>
<dbReference type="RefSeq" id="WP_140001438.1">
    <property type="nucleotide sequence ID" value="NZ_VFJE01000055.1"/>
</dbReference>
<organism evidence="1 2">
    <name type="scientific">Flavobacterium microcysteis</name>
    <dbReference type="NCBI Taxonomy" id="2596891"/>
    <lineage>
        <taxon>Bacteria</taxon>
        <taxon>Pseudomonadati</taxon>
        <taxon>Bacteroidota</taxon>
        <taxon>Flavobacteriia</taxon>
        <taxon>Flavobacteriales</taxon>
        <taxon>Flavobacteriaceae</taxon>
        <taxon>Flavobacterium</taxon>
    </lineage>
</organism>
<comment type="caution">
    <text evidence="1">The sequence shown here is derived from an EMBL/GenBank/DDBJ whole genome shotgun (WGS) entry which is preliminary data.</text>
</comment>
<evidence type="ECO:0000313" key="2">
    <source>
        <dbReference type="Proteomes" id="UP000319175"/>
    </source>
</evidence>
<reference evidence="1 2" key="1">
    <citation type="submission" date="2019-06" db="EMBL/GenBank/DDBJ databases">
        <title>Flavobacterium sp. MaA-Y11 from geoumgang.</title>
        <authorList>
            <person name="Jeong S."/>
        </authorList>
    </citation>
    <scope>NUCLEOTIDE SEQUENCE [LARGE SCALE GENOMIC DNA]</scope>
    <source>
        <strain evidence="1 2">MaA-Y11</strain>
    </source>
</reference>
<proteinExistence type="predicted"/>
<dbReference type="AlphaFoldDB" id="A0A501Q326"/>
<accession>A0A501Q326</accession>
<dbReference type="EMBL" id="VFJE01000055">
    <property type="protein sequence ID" value="TPD67280.1"/>
    <property type="molecule type" value="Genomic_DNA"/>
</dbReference>
<dbReference type="Proteomes" id="UP000319175">
    <property type="component" value="Unassembled WGS sequence"/>
</dbReference>
<keyword evidence="2" id="KW-1185">Reference proteome</keyword>
<sequence length="153" mass="17902">MEESIFKDAPKFISQRFAAINSYVWNVFFPGSTLNKHLRRLETQKQRQLELRRLKKIINEASIAVMIFYLKKFFIEGTEAAIKAVDTFFDFGIEGFQIGSKYFSGRNENVLAGQKLAVTLMESIDDQELLKLINNSKYANQIVERYRKFIEEK</sequence>